<dbReference type="Proteomes" id="UP001500603">
    <property type="component" value="Unassembled WGS sequence"/>
</dbReference>
<accession>A0ABP9KA73</accession>
<dbReference type="EMBL" id="BAABJM010000002">
    <property type="protein sequence ID" value="GAA5054615.1"/>
    <property type="molecule type" value="Genomic_DNA"/>
</dbReference>
<protein>
    <recommendedName>
        <fullName evidence="4">DUF4386 domain-containing protein</fullName>
    </recommendedName>
</protein>
<dbReference type="RefSeq" id="WP_345495930.1">
    <property type="nucleotide sequence ID" value="NZ_BAABJM010000002.1"/>
</dbReference>
<feature type="transmembrane region" description="Helical" evidence="1">
    <location>
        <begin position="20"/>
        <end position="43"/>
    </location>
</feature>
<feature type="transmembrane region" description="Helical" evidence="1">
    <location>
        <begin position="147"/>
        <end position="171"/>
    </location>
</feature>
<gene>
    <name evidence="2" type="ORF">GCM10023318_29810</name>
</gene>
<name>A0ABP9KA73_9NOCA</name>
<comment type="caution">
    <text evidence="2">The sequence shown here is derived from an EMBL/GenBank/DDBJ whole genome shotgun (WGS) entry which is preliminary data.</text>
</comment>
<keyword evidence="1" id="KW-0472">Membrane</keyword>
<evidence type="ECO:0000313" key="3">
    <source>
        <dbReference type="Proteomes" id="UP001500603"/>
    </source>
</evidence>
<evidence type="ECO:0000313" key="2">
    <source>
        <dbReference type="EMBL" id="GAA5054615.1"/>
    </source>
</evidence>
<feature type="transmembrane region" description="Helical" evidence="1">
    <location>
        <begin position="105"/>
        <end position="127"/>
    </location>
</feature>
<keyword evidence="1" id="KW-0812">Transmembrane</keyword>
<keyword evidence="3" id="KW-1185">Reference proteome</keyword>
<feature type="transmembrane region" description="Helical" evidence="1">
    <location>
        <begin position="178"/>
        <end position="201"/>
    </location>
</feature>
<reference evidence="3" key="1">
    <citation type="journal article" date="2019" name="Int. J. Syst. Evol. Microbiol.">
        <title>The Global Catalogue of Microorganisms (GCM) 10K type strain sequencing project: providing services to taxonomists for standard genome sequencing and annotation.</title>
        <authorList>
            <consortium name="The Broad Institute Genomics Platform"/>
            <consortium name="The Broad Institute Genome Sequencing Center for Infectious Disease"/>
            <person name="Wu L."/>
            <person name="Ma J."/>
        </authorList>
    </citation>
    <scope>NUCLEOTIDE SEQUENCE [LARGE SCALE GENOMIC DNA]</scope>
    <source>
        <strain evidence="3">JCM 18298</strain>
    </source>
</reference>
<sequence length="259" mass="28774">MPATAQPTRRRRGRPPSVPLDQWICWCSIPIFYLLFGLIFVVLTRVMPPPRPDATTAQIVTFFQDNAIGIRIGFALLVAIIGFTAMANGLIAFQIKRMSVSPVFAYAYIGALAVGAVPGCLFASFAFVTATFRPDRDPEILRLLYELGLLSFVGSLGCFATQCTVLALAIFLDHHRIFPVWLAYISLWMVVTEILAGPVFVFESGPLSWNGSISFWLGTAIFVGWEFSMIILLRRAIARRVGEGEHAHPPRHESTRAER</sequence>
<evidence type="ECO:0000256" key="1">
    <source>
        <dbReference type="SAM" id="Phobius"/>
    </source>
</evidence>
<feature type="transmembrane region" description="Helical" evidence="1">
    <location>
        <begin position="72"/>
        <end position="93"/>
    </location>
</feature>
<organism evidence="2 3">
    <name type="scientific">Nocardia callitridis</name>
    <dbReference type="NCBI Taxonomy" id="648753"/>
    <lineage>
        <taxon>Bacteria</taxon>
        <taxon>Bacillati</taxon>
        <taxon>Actinomycetota</taxon>
        <taxon>Actinomycetes</taxon>
        <taxon>Mycobacteriales</taxon>
        <taxon>Nocardiaceae</taxon>
        <taxon>Nocardia</taxon>
    </lineage>
</organism>
<keyword evidence="1" id="KW-1133">Transmembrane helix</keyword>
<feature type="transmembrane region" description="Helical" evidence="1">
    <location>
        <begin position="213"/>
        <end position="233"/>
    </location>
</feature>
<evidence type="ECO:0008006" key="4">
    <source>
        <dbReference type="Google" id="ProtNLM"/>
    </source>
</evidence>
<proteinExistence type="predicted"/>